<evidence type="ECO:0000313" key="3">
    <source>
        <dbReference type="Proteomes" id="UP000724149"/>
    </source>
</evidence>
<dbReference type="EMBL" id="JACSNR010000001">
    <property type="protein sequence ID" value="MBM6922397.1"/>
    <property type="molecule type" value="Genomic_DNA"/>
</dbReference>
<evidence type="ECO:0000313" key="2">
    <source>
        <dbReference type="EMBL" id="MBM6922397.1"/>
    </source>
</evidence>
<proteinExistence type="predicted"/>
<organism evidence="2 3">
    <name type="scientific">Hydrogenoanaerobacterium saccharovorans</name>
    <dbReference type="NCBI Taxonomy" id="474960"/>
    <lineage>
        <taxon>Bacteria</taxon>
        <taxon>Bacillati</taxon>
        <taxon>Bacillota</taxon>
        <taxon>Clostridia</taxon>
        <taxon>Eubacteriales</taxon>
        <taxon>Oscillospiraceae</taxon>
        <taxon>Hydrogenoanaerobacterium</taxon>
    </lineage>
</organism>
<evidence type="ECO:0000259" key="1">
    <source>
        <dbReference type="Pfam" id="PF07866"/>
    </source>
</evidence>
<gene>
    <name evidence="2" type="ORF">H9X81_01635</name>
</gene>
<reference evidence="2 3" key="1">
    <citation type="journal article" date="2021" name="Sci. Rep.">
        <title>The distribution of antibiotic resistance genes in chicken gut microbiota commensals.</title>
        <authorList>
            <person name="Juricova H."/>
            <person name="Matiasovicova J."/>
            <person name="Kubasova T."/>
            <person name="Cejkova D."/>
            <person name="Rychlik I."/>
        </authorList>
    </citation>
    <scope>NUCLEOTIDE SEQUENCE [LARGE SCALE GENOMIC DNA]</scope>
    <source>
        <strain evidence="2 3">An564</strain>
    </source>
</reference>
<dbReference type="Gene3D" id="2.30.30.320">
    <property type="entry name" value="DUF1653-like domain"/>
    <property type="match status" value="1"/>
</dbReference>
<sequence length="117" mass="13250">MVNYVSLDNIPSVRVQESLGFVLSGTEEYPGCPAGVGIFRRALTAAEVIHPGRWRHFKGGEYQVLGLARHSETGEEYVVYQALYGERGYWVRPASMWLETVTRDGQTRPRFVWISGE</sequence>
<dbReference type="Pfam" id="PF07866">
    <property type="entry name" value="DUF1653"/>
    <property type="match status" value="1"/>
</dbReference>
<feature type="domain" description="DUF1653" evidence="1">
    <location>
        <begin position="52"/>
        <end position="112"/>
    </location>
</feature>
<comment type="caution">
    <text evidence="2">The sequence shown here is derived from an EMBL/GenBank/DDBJ whole genome shotgun (WGS) entry which is preliminary data.</text>
</comment>
<dbReference type="Proteomes" id="UP000724149">
    <property type="component" value="Unassembled WGS sequence"/>
</dbReference>
<protein>
    <submittedName>
        <fullName evidence="2">DUF1653 domain-containing protein</fullName>
    </submittedName>
</protein>
<name>A0ABS2GJ96_9FIRM</name>
<dbReference type="InterPro" id="IPR023387">
    <property type="entry name" value="DUF1653-like_dom"/>
</dbReference>
<dbReference type="InterPro" id="IPR037135">
    <property type="entry name" value="DUF1653-like_dom_sf"/>
</dbReference>
<keyword evidence="3" id="KW-1185">Reference proteome</keyword>
<accession>A0ABS2GJ96</accession>